<evidence type="ECO:0000256" key="4">
    <source>
        <dbReference type="ARBA" id="ARBA00022597"/>
    </source>
</evidence>
<evidence type="ECO:0000256" key="5">
    <source>
        <dbReference type="ARBA" id="ARBA00022679"/>
    </source>
</evidence>
<evidence type="ECO:0000256" key="9">
    <source>
        <dbReference type="ARBA" id="ARBA00022989"/>
    </source>
</evidence>
<dbReference type="PROSITE" id="PS51103">
    <property type="entry name" value="PTS_EIIC_TYPE_1"/>
    <property type="match status" value="1"/>
</dbReference>
<dbReference type="Pfam" id="PF00367">
    <property type="entry name" value="PTS_EIIB"/>
    <property type="match status" value="1"/>
</dbReference>
<dbReference type="Gene3D" id="3.30.1360.60">
    <property type="entry name" value="Glucose permease domain IIB"/>
    <property type="match status" value="1"/>
</dbReference>
<evidence type="ECO:0000256" key="13">
    <source>
        <dbReference type="SAM" id="Phobius"/>
    </source>
</evidence>
<gene>
    <name evidence="16" type="ORF">ACFQH1_11920</name>
</gene>
<feature type="domain" description="PTS EIIC type-1" evidence="15">
    <location>
        <begin position="140"/>
        <end position="493"/>
    </location>
</feature>
<evidence type="ECO:0000256" key="2">
    <source>
        <dbReference type="ARBA" id="ARBA00022448"/>
    </source>
</evidence>
<feature type="transmembrane region" description="Helical" evidence="13">
    <location>
        <begin position="208"/>
        <end position="228"/>
    </location>
</feature>
<sequence>MAEDKYVRLAHAIYDHVGGPQNISKLIHCMTRVRMTIRDESLVDMDGLKAINGVMGVVQEDTLQVIVGPGTVDKVAAEMVKEVGVGLGEPFPDPETFTSQPTANKSEHQLDKEKVEAKAKKVHAKQKAKIKQTPMRKILSAISSIFIPLIPVFVGAGLISGIAAILSNMMVAGDIGKNWTDFINVLKVINGGLFSYLVIYVGINSATVFGATAGLGGVIGAVTLLTGITPEAPIHNIFNGQALSAGQGGIIGVIFAVWVLSIVEKWLHKVIPDSIDIILTPMITLLVIGVFTIFLVMPIAGVISTGLVGGIEWVLNVGGAFSGFVLGLFFLPMVMFGLHQILTPIHIEMINKLGFTPLLPILAMAGAGQVGAAFALWIRCRNNKELSNLIKGALPVGILGIGEPLIYGVTLPLGRPFITACIGGGIGGAVIGGLGHIGAIAIGPSGVALIPLIANGHWLGYVIGLLAAYAGGFVATYFFGIPKDAMVAKDKDGHLINA</sequence>
<feature type="domain" description="PTS EIIB type-1" evidence="14">
    <location>
        <begin position="7"/>
        <end position="89"/>
    </location>
</feature>
<keyword evidence="2" id="KW-0813">Transport</keyword>
<dbReference type="CDD" id="cd00212">
    <property type="entry name" value="PTS_IIB_glc"/>
    <property type="match status" value="1"/>
</dbReference>
<feature type="transmembrane region" description="Helical" evidence="13">
    <location>
        <begin position="313"/>
        <end position="338"/>
    </location>
</feature>
<feature type="active site" description="Phosphocysteine intermediate; for EIIB activity" evidence="11">
    <location>
        <position position="29"/>
    </location>
</feature>
<dbReference type="Pfam" id="PF02378">
    <property type="entry name" value="PTS_EIIC"/>
    <property type="match status" value="1"/>
</dbReference>
<keyword evidence="9 13" id="KW-1133">Transmembrane helix</keyword>
<protein>
    <submittedName>
        <fullName evidence="16">PTS transporter subunit EIIC</fullName>
    </submittedName>
</protein>
<comment type="caution">
    <text evidence="16">The sequence shown here is derived from an EMBL/GenBank/DDBJ whole genome shotgun (WGS) entry which is preliminary data.</text>
</comment>
<evidence type="ECO:0000256" key="12">
    <source>
        <dbReference type="SAM" id="MobiDB-lite"/>
    </source>
</evidence>
<feature type="transmembrane region" description="Helical" evidence="13">
    <location>
        <begin position="182"/>
        <end position="201"/>
    </location>
</feature>
<dbReference type="SUPFAM" id="SSF55604">
    <property type="entry name" value="Glucose permease domain IIB"/>
    <property type="match status" value="1"/>
</dbReference>
<feature type="transmembrane region" description="Helical" evidence="13">
    <location>
        <begin position="390"/>
        <end position="410"/>
    </location>
</feature>
<keyword evidence="7 13" id="KW-0812">Transmembrane</keyword>
<name>A0ABW1UIG7_9LACO</name>
<dbReference type="InterPro" id="IPR001996">
    <property type="entry name" value="PTS_IIB_1"/>
</dbReference>
<evidence type="ECO:0000256" key="1">
    <source>
        <dbReference type="ARBA" id="ARBA00004651"/>
    </source>
</evidence>
<evidence type="ECO:0000256" key="6">
    <source>
        <dbReference type="ARBA" id="ARBA00022683"/>
    </source>
</evidence>
<dbReference type="InterPro" id="IPR003352">
    <property type="entry name" value="PTS_EIIC"/>
</dbReference>
<evidence type="ECO:0000256" key="8">
    <source>
        <dbReference type="ARBA" id="ARBA00022777"/>
    </source>
</evidence>
<dbReference type="InterPro" id="IPR036878">
    <property type="entry name" value="Glu_permease_IIB"/>
</dbReference>
<evidence type="ECO:0000256" key="3">
    <source>
        <dbReference type="ARBA" id="ARBA00022475"/>
    </source>
</evidence>
<dbReference type="PANTHER" id="PTHR30175">
    <property type="entry name" value="PHOSPHOTRANSFERASE SYSTEM TRANSPORT PROTEIN"/>
    <property type="match status" value="1"/>
</dbReference>
<dbReference type="RefSeq" id="WP_137607085.1">
    <property type="nucleotide sequence ID" value="NZ_BJDH01000004.1"/>
</dbReference>
<evidence type="ECO:0000259" key="14">
    <source>
        <dbReference type="PROSITE" id="PS51098"/>
    </source>
</evidence>
<dbReference type="PANTHER" id="PTHR30175:SF3">
    <property type="entry name" value="PTS SYSTEM N-ACETYLMURAMIC ACID-SPECIFIC EIIBC COMPONENT"/>
    <property type="match status" value="1"/>
</dbReference>
<evidence type="ECO:0000256" key="7">
    <source>
        <dbReference type="ARBA" id="ARBA00022692"/>
    </source>
</evidence>
<feature type="transmembrane region" description="Helical" evidence="13">
    <location>
        <begin position="458"/>
        <end position="479"/>
    </location>
</feature>
<feature type="transmembrane region" description="Helical" evidence="13">
    <location>
        <begin position="138"/>
        <end position="162"/>
    </location>
</feature>
<organism evidence="16 17">
    <name type="scientific">Lactiplantibacillus daoliensis</name>
    <dbReference type="NCBI Taxonomy" id="2559916"/>
    <lineage>
        <taxon>Bacteria</taxon>
        <taxon>Bacillati</taxon>
        <taxon>Bacillota</taxon>
        <taxon>Bacilli</taxon>
        <taxon>Lactobacillales</taxon>
        <taxon>Lactobacillaceae</taxon>
        <taxon>Lactiplantibacillus</taxon>
    </lineage>
</organism>
<dbReference type="InterPro" id="IPR050558">
    <property type="entry name" value="PTS_Sugar-Specific_Components"/>
</dbReference>
<feature type="transmembrane region" description="Helical" evidence="13">
    <location>
        <begin position="248"/>
        <end position="267"/>
    </location>
</feature>
<feature type="transmembrane region" description="Helical" evidence="13">
    <location>
        <begin position="279"/>
        <end position="301"/>
    </location>
</feature>
<dbReference type="Proteomes" id="UP001596227">
    <property type="component" value="Unassembled WGS sequence"/>
</dbReference>
<evidence type="ECO:0000259" key="15">
    <source>
        <dbReference type="PROSITE" id="PS51103"/>
    </source>
</evidence>
<keyword evidence="10 13" id="KW-0472">Membrane</keyword>
<dbReference type="PROSITE" id="PS51098">
    <property type="entry name" value="PTS_EIIB_TYPE_1"/>
    <property type="match status" value="1"/>
</dbReference>
<proteinExistence type="predicted"/>
<feature type="region of interest" description="Disordered" evidence="12">
    <location>
        <begin position="88"/>
        <end position="109"/>
    </location>
</feature>
<evidence type="ECO:0000256" key="11">
    <source>
        <dbReference type="PROSITE-ProRule" id="PRU00421"/>
    </source>
</evidence>
<feature type="transmembrane region" description="Helical" evidence="13">
    <location>
        <begin position="358"/>
        <end position="378"/>
    </location>
</feature>
<evidence type="ECO:0000313" key="16">
    <source>
        <dbReference type="EMBL" id="MFC6295910.1"/>
    </source>
</evidence>
<keyword evidence="6" id="KW-0598">Phosphotransferase system</keyword>
<dbReference type="PROSITE" id="PS01035">
    <property type="entry name" value="PTS_EIIB_TYPE_1_CYS"/>
    <property type="match status" value="1"/>
</dbReference>
<evidence type="ECO:0000313" key="17">
    <source>
        <dbReference type="Proteomes" id="UP001596227"/>
    </source>
</evidence>
<keyword evidence="17" id="KW-1185">Reference proteome</keyword>
<keyword evidence="8" id="KW-0418">Kinase</keyword>
<reference evidence="17" key="1">
    <citation type="journal article" date="2019" name="Int. J. Syst. Evol. Microbiol.">
        <title>The Global Catalogue of Microorganisms (GCM) 10K type strain sequencing project: providing services to taxonomists for standard genome sequencing and annotation.</title>
        <authorList>
            <consortium name="The Broad Institute Genomics Platform"/>
            <consortium name="The Broad Institute Genome Sequencing Center for Infectious Disease"/>
            <person name="Wu L."/>
            <person name="Ma J."/>
        </authorList>
    </citation>
    <scope>NUCLEOTIDE SEQUENCE [LARGE SCALE GENOMIC DNA]</scope>
    <source>
        <strain evidence="17">CCM 8934</strain>
    </source>
</reference>
<keyword evidence="5" id="KW-0808">Transferase</keyword>
<dbReference type="InterPro" id="IPR018113">
    <property type="entry name" value="PTrfase_EIIB_Cys"/>
</dbReference>
<comment type="subcellular location">
    <subcellularLocation>
        <location evidence="1">Cell membrane</location>
        <topology evidence="1">Multi-pass membrane protein</topology>
    </subcellularLocation>
</comment>
<dbReference type="EMBL" id="JBHSSB010000032">
    <property type="protein sequence ID" value="MFC6295910.1"/>
    <property type="molecule type" value="Genomic_DNA"/>
</dbReference>
<accession>A0ABW1UIG7</accession>
<keyword evidence="3" id="KW-1003">Cell membrane</keyword>
<keyword evidence="4" id="KW-0762">Sugar transport</keyword>
<dbReference type="InterPro" id="IPR013013">
    <property type="entry name" value="PTS_EIIC_1"/>
</dbReference>
<feature type="transmembrane region" description="Helical" evidence="13">
    <location>
        <begin position="417"/>
        <end position="438"/>
    </location>
</feature>
<evidence type="ECO:0000256" key="10">
    <source>
        <dbReference type="ARBA" id="ARBA00023136"/>
    </source>
</evidence>